<feature type="domain" description="Aerobactin siderophore biosynthesis IucA/IucC-like C-terminal" evidence="1">
    <location>
        <begin position="63"/>
        <end position="198"/>
    </location>
</feature>
<reference evidence="2 3" key="1">
    <citation type="submission" date="2017-12" db="EMBL/GenBank/DDBJ databases">
        <title>Characterization of six clinical isolates of Enterochimera gen. nov., a novel genus of the Yersiniaciae family and the three species Enterochimera arupensis sp. nov., Enterochimera coloradensis sp. nov, and Enterochimera californica sp. nov.</title>
        <authorList>
            <person name="Rossi A."/>
            <person name="Fisher M."/>
        </authorList>
    </citation>
    <scope>NUCLEOTIDE SEQUENCE [LARGE SCALE GENOMIC DNA]</scope>
    <source>
        <strain evidence="3">2015-Iso6</strain>
    </source>
</reference>
<name>A0A2N5E7A7_9GAMM</name>
<gene>
    <name evidence="2" type="primary">fhuF</name>
    <name evidence="2" type="ORF">CYR55_10570</name>
</gene>
<dbReference type="Proteomes" id="UP000234240">
    <property type="component" value="Unassembled WGS sequence"/>
</dbReference>
<dbReference type="OrthoDB" id="5918327at2"/>
<organism evidence="2 3">
    <name type="scientific">Chimaeribacter californicus</name>
    <dbReference type="NCBI Taxonomy" id="2060067"/>
    <lineage>
        <taxon>Bacteria</taxon>
        <taxon>Pseudomonadati</taxon>
        <taxon>Pseudomonadota</taxon>
        <taxon>Gammaproteobacteria</taxon>
        <taxon>Enterobacterales</taxon>
        <taxon>Yersiniaceae</taxon>
        <taxon>Chimaeribacter</taxon>
    </lineage>
</organism>
<dbReference type="EMBL" id="PJZF01000007">
    <property type="protein sequence ID" value="PLR37368.1"/>
    <property type="molecule type" value="Genomic_DNA"/>
</dbReference>
<protein>
    <submittedName>
        <fullName evidence="2">Siderophore-iron reductase FhuF</fullName>
    </submittedName>
</protein>
<dbReference type="PRINTS" id="PR01714">
    <property type="entry name" value="2FE2SRDCTASE"/>
</dbReference>
<proteinExistence type="predicted"/>
<evidence type="ECO:0000259" key="1">
    <source>
        <dbReference type="Pfam" id="PF06276"/>
    </source>
</evidence>
<dbReference type="InterPro" id="IPR008090">
    <property type="entry name" value="Fe_iron_reduct"/>
</dbReference>
<dbReference type="AlphaFoldDB" id="A0A2N5E7A7"/>
<dbReference type="Pfam" id="PF06276">
    <property type="entry name" value="FhuF"/>
    <property type="match status" value="1"/>
</dbReference>
<dbReference type="GO" id="GO:0003824">
    <property type="term" value="F:catalytic activity"/>
    <property type="evidence" value="ECO:0007669"/>
    <property type="project" value="UniProtKB-ARBA"/>
</dbReference>
<keyword evidence="3" id="KW-1185">Reference proteome</keyword>
<dbReference type="InterPro" id="IPR022770">
    <property type="entry name" value="IucA/IucC-like_C"/>
</dbReference>
<evidence type="ECO:0000313" key="3">
    <source>
        <dbReference type="Proteomes" id="UP000234240"/>
    </source>
</evidence>
<dbReference type="NCBIfam" id="TIGR03951">
    <property type="entry name" value="Fe_III_red_FhuF"/>
    <property type="match status" value="1"/>
</dbReference>
<accession>A0A2N5E7A7</accession>
<comment type="caution">
    <text evidence="2">The sequence shown here is derived from an EMBL/GenBank/DDBJ whole genome shotgun (WGS) entry which is preliminary data.</text>
</comment>
<evidence type="ECO:0000313" key="2">
    <source>
        <dbReference type="EMBL" id="PLR37368.1"/>
    </source>
</evidence>
<sequence>MLTILDSFADGPLDWVKTMFIPYDAHAERTVPAGRLLTPEGARDVLADYLNAHDASEHRARVSMWSQWYFARLLPVWMIVNLSHQWQLPINADRVWFQLNEDGLPLQFMLQGEGEPVTGSDPLMRFAGMVQHIAPVCRILADLAGLKPGIFWNNAAVRIEWGIEQAELVNADVTPGQALLAARTLCDGSKNALFEPTRREIPTVAESPSFRRQCCLRYELCDHEMCPSCPLLLAEKRRRPATV</sequence>